<protein>
    <submittedName>
        <fullName evidence="1">Uncharacterized protein</fullName>
    </submittedName>
</protein>
<evidence type="ECO:0000313" key="2">
    <source>
        <dbReference type="Proteomes" id="UP000019376"/>
    </source>
</evidence>
<organism evidence="1 2">
    <name type="scientific">Penicillium oxalicum (strain 114-2 / CGMCC 5302)</name>
    <name type="common">Penicillium decumbens</name>
    <dbReference type="NCBI Taxonomy" id="933388"/>
    <lineage>
        <taxon>Eukaryota</taxon>
        <taxon>Fungi</taxon>
        <taxon>Dikarya</taxon>
        <taxon>Ascomycota</taxon>
        <taxon>Pezizomycotina</taxon>
        <taxon>Eurotiomycetes</taxon>
        <taxon>Eurotiomycetidae</taxon>
        <taxon>Eurotiales</taxon>
        <taxon>Aspergillaceae</taxon>
        <taxon>Penicillium</taxon>
    </lineage>
</organism>
<name>S8AUG4_PENO1</name>
<keyword evidence="2" id="KW-1185">Reference proteome</keyword>
<gene>
    <name evidence="1" type="ORF">PDE_00425</name>
</gene>
<dbReference type="OrthoDB" id="3434980at2759"/>
<dbReference type="EMBL" id="KB644408">
    <property type="protein sequence ID" value="EPS25492.1"/>
    <property type="molecule type" value="Genomic_DNA"/>
</dbReference>
<sequence length="75" mass="8550">MSDRKKISYRYTTVEAWQELDEKVRDIITEDTGKDIWMSTKSLPPISFPPPLTVASIDKITQLSGSILVEHIDVD</sequence>
<dbReference type="eggNOG" id="ENOG502RNSV">
    <property type="taxonomic scope" value="Eukaryota"/>
</dbReference>
<dbReference type="HOGENOM" id="CLU_162868_1_0_1"/>
<proteinExistence type="predicted"/>
<evidence type="ECO:0000313" key="1">
    <source>
        <dbReference type="EMBL" id="EPS25492.1"/>
    </source>
</evidence>
<reference evidence="1 2" key="1">
    <citation type="journal article" date="2013" name="PLoS ONE">
        <title>Genomic and secretomic analyses reveal unique features of the lignocellulolytic enzyme system of Penicillium decumbens.</title>
        <authorList>
            <person name="Liu G."/>
            <person name="Zhang L."/>
            <person name="Wei X."/>
            <person name="Zou G."/>
            <person name="Qin Y."/>
            <person name="Ma L."/>
            <person name="Li J."/>
            <person name="Zheng H."/>
            <person name="Wang S."/>
            <person name="Wang C."/>
            <person name="Xun L."/>
            <person name="Zhao G.-P."/>
            <person name="Zhou Z."/>
            <person name="Qu Y."/>
        </authorList>
    </citation>
    <scope>NUCLEOTIDE SEQUENCE [LARGE SCALE GENOMIC DNA]</scope>
    <source>
        <strain evidence="2">114-2 / CGMCC 5302</strain>
    </source>
</reference>
<dbReference type="Proteomes" id="UP000019376">
    <property type="component" value="Unassembled WGS sequence"/>
</dbReference>
<accession>S8AUG4</accession>
<dbReference type="AlphaFoldDB" id="S8AUG4"/>